<dbReference type="InterPro" id="IPR032466">
    <property type="entry name" value="Metal_Hydrolase"/>
</dbReference>
<feature type="non-terminal residue" evidence="3">
    <location>
        <position position="219"/>
    </location>
</feature>
<dbReference type="GO" id="GO:0019556">
    <property type="term" value="P:L-histidine catabolic process to glutamate and formamide"/>
    <property type="evidence" value="ECO:0007669"/>
    <property type="project" value="InterPro"/>
</dbReference>
<reference evidence="3" key="1">
    <citation type="journal article" date="2014" name="Front. Microbiol.">
        <title>High frequency of phylogenetically diverse reductive dehalogenase-homologous genes in deep subseafloor sedimentary metagenomes.</title>
        <authorList>
            <person name="Kawai M."/>
            <person name="Futagami T."/>
            <person name="Toyoda A."/>
            <person name="Takaki Y."/>
            <person name="Nishi S."/>
            <person name="Hori S."/>
            <person name="Arai W."/>
            <person name="Tsubouchi T."/>
            <person name="Morono Y."/>
            <person name="Uchiyama I."/>
            <person name="Ito T."/>
            <person name="Fujiyama A."/>
            <person name="Inagaki F."/>
            <person name="Takami H."/>
        </authorList>
    </citation>
    <scope>NUCLEOTIDE SEQUENCE</scope>
    <source>
        <strain evidence="3">Expedition CK06-06</strain>
    </source>
</reference>
<dbReference type="GO" id="GO:0050480">
    <property type="term" value="F:imidazolonepropionase activity"/>
    <property type="evidence" value="ECO:0007669"/>
    <property type="project" value="TreeGrafter"/>
</dbReference>
<evidence type="ECO:0000256" key="1">
    <source>
        <dbReference type="ARBA" id="ARBA00022723"/>
    </source>
</evidence>
<evidence type="ECO:0000256" key="2">
    <source>
        <dbReference type="ARBA" id="ARBA00022801"/>
    </source>
</evidence>
<dbReference type="SUPFAM" id="SSF51556">
    <property type="entry name" value="Metallo-dependent hydrolases"/>
    <property type="match status" value="1"/>
</dbReference>
<dbReference type="InterPro" id="IPR005920">
    <property type="entry name" value="HutI"/>
</dbReference>
<comment type="caution">
    <text evidence="3">The sequence shown here is derived from an EMBL/GenBank/DDBJ whole genome shotgun (WGS) entry which is preliminary data.</text>
</comment>
<sequence length="219" mass="24575">IARAGGGIASTVKMTRKATEQELYNQGKQRINNIIKHGTTTVEIKSGYGLSTPEELKMLRVINKLKKDSVLDIIPTYLVHTIPYQMKRRDYIDLVREEMIPEVAKKKLAVFCDIFCDKIAFTKKESKKVLLRAKEFNFKLKIHADEFANSGGARLAAQLNCTSADHLLYTTKSAIKAMKEAGVIPTLLPGTSFFLQIKKKPYIKAYKSTECPVAIASDF</sequence>
<dbReference type="EMBL" id="BARW01012040">
    <property type="protein sequence ID" value="GAI79727.1"/>
    <property type="molecule type" value="Genomic_DNA"/>
</dbReference>
<proteinExistence type="predicted"/>
<dbReference type="GO" id="GO:0046872">
    <property type="term" value="F:metal ion binding"/>
    <property type="evidence" value="ECO:0007669"/>
    <property type="project" value="UniProtKB-KW"/>
</dbReference>
<dbReference type="AlphaFoldDB" id="X1RG70"/>
<protein>
    <recommendedName>
        <fullName evidence="4">Imidazolonepropionase</fullName>
    </recommendedName>
</protein>
<gene>
    <name evidence="3" type="ORF">S12H4_22909</name>
</gene>
<dbReference type="Gene3D" id="3.20.20.140">
    <property type="entry name" value="Metal-dependent hydrolases"/>
    <property type="match status" value="1"/>
</dbReference>
<accession>X1RG70</accession>
<dbReference type="GO" id="GO:0005737">
    <property type="term" value="C:cytoplasm"/>
    <property type="evidence" value="ECO:0007669"/>
    <property type="project" value="InterPro"/>
</dbReference>
<dbReference type="PANTHER" id="PTHR42752">
    <property type="entry name" value="IMIDAZOLONEPROPIONASE"/>
    <property type="match status" value="1"/>
</dbReference>
<dbReference type="PANTHER" id="PTHR42752:SF1">
    <property type="entry name" value="IMIDAZOLONEPROPIONASE-RELATED"/>
    <property type="match status" value="1"/>
</dbReference>
<evidence type="ECO:0008006" key="4">
    <source>
        <dbReference type="Google" id="ProtNLM"/>
    </source>
</evidence>
<name>X1RG70_9ZZZZ</name>
<feature type="non-terminal residue" evidence="3">
    <location>
        <position position="1"/>
    </location>
</feature>
<keyword evidence="2" id="KW-0378">Hydrolase</keyword>
<keyword evidence="1" id="KW-0479">Metal-binding</keyword>
<organism evidence="3">
    <name type="scientific">marine sediment metagenome</name>
    <dbReference type="NCBI Taxonomy" id="412755"/>
    <lineage>
        <taxon>unclassified sequences</taxon>
        <taxon>metagenomes</taxon>
        <taxon>ecological metagenomes</taxon>
    </lineage>
</organism>
<evidence type="ECO:0000313" key="3">
    <source>
        <dbReference type="EMBL" id="GAI79727.1"/>
    </source>
</evidence>